<name>A0AAE4YAZ7_9RHOB</name>
<gene>
    <name evidence="2" type="ORF">GV832_03430</name>
</gene>
<dbReference type="RefSeq" id="WP_168773417.1">
    <property type="nucleotide sequence ID" value="NZ_JAABNR010000002.1"/>
</dbReference>
<dbReference type="GO" id="GO:0008168">
    <property type="term" value="F:methyltransferase activity"/>
    <property type="evidence" value="ECO:0007669"/>
    <property type="project" value="UniProtKB-KW"/>
</dbReference>
<dbReference type="Gene3D" id="3.90.550.10">
    <property type="entry name" value="Spore Coat Polysaccharide Biosynthesis Protein SpsA, Chain A"/>
    <property type="match status" value="1"/>
</dbReference>
<keyword evidence="3" id="KW-1185">Reference proteome</keyword>
<evidence type="ECO:0000313" key="2">
    <source>
        <dbReference type="EMBL" id="NBZ86620.1"/>
    </source>
</evidence>
<keyword evidence="2" id="KW-0808">Transferase</keyword>
<sequence>MIEDHSLPETVEIRAFGQRLQLLAPKLAFLRQDSLWRLKTHYGPAMAARSLEPQGLAIDIGAGFGAFALPFALAYPGWTVLAFEPDPLAFAALARNAARLGAANLIALPLAVGPDAALDDPEAVGAALGEALYAEPGAAETLARLLPRQAFARHSTDHGFMQPGLPPDAAFHEALFPTLPVSLLTDLAPHLLKITAPQMETPVFEALRDVPVDHLLGERWSHVDWALVCGEHRPGRREAWLPLTGPGLLVLRHTPGPRRRGLDVVVALYNQAAYVQDCVAALVAQDCEDLRVIVVDDGSTDDSLALLQAAFGHHPRVTLLSKANGGCASARNYGRMQSDASHIAFVDADDLPGPDLFPGLLELARQTGAEIVQGGYHLFEGASTIASVESREAMVIQAQCHRLGAHSCHLLPAWWLISGQPTIWRRVYRRDFLDNRRLWFPEHIRAFNDQIFQLLTLQAVDNVPMLDGVSYGYRQHPGQDIRQKDERHFYSLEMFRMALRRGLTEGWHDFQPLLRSFVNTVNWVTEGLRPDLLPAFLQGTAELWVMAGKVQPQPAPEDVDFSHPDLAALIAEARARLDDLPQSTAYVFLDSLQWQVPMVRAPWS</sequence>
<protein>
    <submittedName>
        <fullName evidence="2">FkbM family methyltransferase</fullName>
    </submittedName>
</protein>
<dbReference type="AlphaFoldDB" id="A0AAE4YAZ7"/>
<proteinExistence type="predicted"/>
<accession>A0AAE4YAZ7</accession>
<dbReference type="InterPro" id="IPR029044">
    <property type="entry name" value="Nucleotide-diphossugar_trans"/>
</dbReference>
<feature type="domain" description="Glycosyltransferase 2-like" evidence="1">
    <location>
        <begin position="264"/>
        <end position="388"/>
    </location>
</feature>
<evidence type="ECO:0000259" key="1">
    <source>
        <dbReference type="Pfam" id="PF00535"/>
    </source>
</evidence>
<dbReference type="SUPFAM" id="SSF53335">
    <property type="entry name" value="S-adenosyl-L-methionine-dependent methyltransferases"/>
    <property type="match status" value="1"/>
</dbReference>
<dbReference type="SUPFAM" id="SSF53448">
    <property type="entry name" value="Nucleotide-diphospho-sugar transferases"/>
    <property type="match status" value="1"/>
</dbReference>
<dbReference type="Proteomes" id="UP001193501">
    <property type="component" value="Unassembled WGS sequence"/>
</dbReference>
<dbReference type="PANTHER" id="PTHR43685:SF2">
    <property type="entry name" value="GLYCOSYLTRANSFERASE 2-LIKE DOMAIN-CONTAINING PROTEIN"/>
    <property type="match status" value="1"/>
</dbReference>
<dbReference type="PANTHER" id="PTHR43685">
    <property type="entry name" value="GLYCOSYLTRANSFERASE"/>
    <property type="match status" value="1"/>
</dbReference>
<dbReference type="Gene3D" id="3.40.50.150">
    <property type="entry name" value="Vaccinia Virus protein VP39"/>
    <property type="match status" value="1"/>
</dbReference>
<dbReference type="InterPro" id="IPR050834">
    <property type="entry name" value="Glycosyltransf_2"/>
</dbReference>
<dbReference type="GO" id="GO:0032259">
    <property type="term" value="P:methylation"/>
    <property type="evidence" value="ECO:0007669"/>
    <property type="project" value="UniProtKB-KW"/>
</dbReference>
<dbReference type="CDD" id="cd00761">
    <property type="entry name" value="Glyco_tranf_GTA_type"/>
    <property type="match status" value="1"/>
</dbReference>
<keyword evidence="2" id="KW-0489">Methyltransferase</keyword>
<evidence type="ECO:0000313" key="3">
    <source>
        <dbReference type="Proteomes" id="UP001193501"/>
    </source>
</evidence>
<dbReference type="EMBL" id="JAABNR010000002">
    <property type="protein sequence ID" value="NBZ86620.1"/>
    <property type="molecule type" value="Genomic_DNA"/>
</dbReference>
<comment type="caution">
    <text evidence="2">The sequence shown here is derived from an EMBL/GenBank/DDBJ whole genome shotgun (WGS) entry which is preliminary data.</text>
</comment>
<dbReference type="NCBIfam" id="TIGR01444">
    <property type="entry name" value="fkbM_fam"/>
    <property type="match status" value="1"/>
</dbReference>
<dbReference type="InterPro" id="IPR006342">
    <property type="entry name" value="FkbM_mtfrase"/>
</dbReference>
<reference evidence="2" key="1">
    <citation type="submission" date="2020-01" db="EMBL/GenBank/DDBJ databases">
        <authorList>
            <person name="Chen W.-M."/>
        </authorList>
    </citation>
    <scope>NUCLEOTIDE SEQUENCE</scope>
    <source>
        <strain evidence="2">CYK-10</strain>
    </source>
</reference>
<dbReference type="InterPro" id="IPR001173">
    <property type="entry name" value="Glyco_trans_2-like"/>
</dbReference>
<organism evidence="2 3">
    <name type="scientific">Stagnihabitans tardus</name>
    <dbReference type="NCBI Taxonomy" id="2699202"/>
    <lineage>
        <taxon>Bacteria</taxon>
        <taxon>Pseudomonadati</taxon>
        <taxon>Pseudomonadota</taxon>
        <taxon>Alphaproteobacteria</taxon>
        <taxon>Rhodobacterales</taxon>
        <taxon>Paracoccaceae</taxon>
        <taxon>Stagnihabitans</taxon>
    </lineage>
</organism>
<dbReference type="InterPro" id="IPR029063">
    <property type="entry name" value="SAM-dependent_MTases_sf"/>
</dbReference>
<dbReference type="Pfam" id="PF00535">
    <property type="entry name" value="Glycos_transf_2"/>
    <property type="match status" value="1"/>
</dbReference>